<evidence type="ECO:0000313" key="3">
    <source>
        <dbReference type="Proteomes" id="UP000218267"/>
    </source>
</evidence>
<dbReference type="NCBIfam" id="TIGR01445">
    <property type="entry name" value="intein_Nterm"/>
    <property type="match status" value="1"/>
</dbReference>
<reference evidence="3" key="2">
    <citation type="journal article" date="2020" name="Antonie Van Leeuwenhoek">
        <title>Labilibaculum antarcticum sp. nov., a novel facultative anaerobic, psychrotorelant bacterium isolated from marine sediment of Antarctica.</title>
        <authorList>
            <person name="Watanabe M."/>
            <person name="Kojima H."/>
            <person name="Fukui M."/>
        </authorList>
    </citation>
    <scope>NUCLEOTIDE SEQUENCE [LARGE SCALE GENOMIC DNA]</scope>
    <source>
        <strain evidence="3">SPP2</strain>
    </source>
</reference>
<dbReference type="AlphaFoldDB" id="A0A1Y1CMQ8"/>
<dbReference type="KEGG" id="mbas:ALGA_3379"/>
<dbReference type="InterPro" id="IPR057561">
    <property type="entry name" value="NADase_transloc"/>
</dbReference>
<accession>A0A1Y1CMQ8</accession>
<dbReference type="Proteomes" id="UP000218267">
    <property type="component" value="Chromosome"/>
</dbReference>
<keyword evidence="3" id="KW-1185">Reference proteome</keyword>
<dbReference type="NCBIfam" id="NF047619">
    <property type="entry name" value="NADase_discoid"/>
    <property type="match status" value="1"/>
</dbReference>
<dbReference type="InterPro" id="IPR003587">
    <property type="entry name" value="Hint_dom_N"/>
</dbReference>
<dbReference type="CDD" id="cd00081">
    <property type="entry name" value="Hint"/>
    <property type="match status" value="1"/>
</dbReference>
<dbReference type="Gene3D" id="2.170.16.10">
    <property type="entry name" value="Hedgehog/Intein (Hint) domain"/>
    <property type="match status" value="1"/>
</dbReference>
<protein>
    <recommendedName>
        <fullName evidence="1">AXH domain-containing protein</fullName>
    </recommendedName>
</protein>
<evidence type="ECO:0000313" key="2">
    <source>
        <dbReference type="EMBL" id="BAX81677.1"/>
    </source>
</evidence>
<dbReference type="RefSeq" id="WP_096431294.1">
    <property type="nucleotide sequence ID" value="NZ_AP018042.1"/>
</dbReference>
<dbReference type="InterPro" id="IPR036844">
    <property type="entry name" value="Hint_dom_sf"/>
</dbReference>
<dbReference type="GO" id="GO:0016539">
    <property type="term" value="P:intein-mediated protein splicing"/>
    <property type="evidence" value="ECO:0007669"/>
    <property type="project" value="InterPro"/>
</dbReference>
<dbReference type="SMART" id="SM00536">
    <property type="entry name" value="AXH"/>
    <property type="match status" value="1"/>
</dbReference>
<dbReference type="SUPFAM" id="SSF51294">
    <property type="entry name" value="Hedgehog/intein (Hint) domain"/>
    <property type="match status" value="1"/>
</dbReference>
<dbReference type="EMBL" id="AP018042">
    <property type="protein sequence ID" value="BAX81677.1"/>
    <property type="molecule type" value="Genomic_DNA"/>
</dbReference>
<sequence>MKQILIIGLILISQIGFSQIKEMNPSSTRLLDLGVQGEKDFDKNQEAGMIVMQKMSDGTKFDDLTKEEKDALSKVDETMESYWDIIGGGCSWYCGGGPKEVSASSYLKSQGENNYEPKNAHDSNYKNVWVEGVDGYGIGEYLLYTFCGASPRINEIIVVNGYVKSKTAWENNSRVKKLKVYIDDKPYAILNLKDIRGSQSFKVQPIGNNDRKDWDVLKTKPDWTLKFEILDVYKGLKYDDVAVSEIYFDGLDVHCFTKGTKIQLADKSSKNIEDLEVGDLVAYMDFDNKTIKSAKIEKTEKVVHHGLVTYRFESGLEITATQDHPFRIENKGWASLKPDNSAQYKGFENINKISIGDFFLAANGTDKLISIDFLEGEQETYTISKLSSGDNFIANGLIVGVEELKD</sequence>
<dbReference type="GO" id="GO:0003723">
    <property type="term" value="F:RNA binding"/>
    <property type="evidence" value="ECO:0007669"/>
    <property type="project" value="InterPro"/>
</dbReference>
<gene>
    <name evidence="2" type="ORF">ALGA_3379</name>
</gene>
<dbReference type="OrthoDB" id="9784548at2"/>
<dbReference type="Pfam" id="PF08517">
    <property type="entry name" value="AXH"/>
    <property type="match status" value="1"/>
</dbReference>
<name>A0A1Y1CMQ8_9BACT</name>
<proteinExistence type="predicted"/>
<evidence type="ECO:0000259" key="1">
    <source>
        <dbReference type="PROSITE" id="PS51148"/>
    </source>
</evidence>
<dbReference type="PROSITE" id="PS51148">
    <property type="entry name" value="AXH"/>
    <property type="match status" value="1"/>
</dbReference>
<dbReference type="Pfam" id="PF25302">
    <property type="entry name" value="NADase_transloc"/>
    <property type="match status" value="1"/>
</dbReference>
<dbReference type="PROSITE" id="PS50817">
    <property type="entry name" value="INTEIN_N_TER"/>
    <property type="match status" value="1"/>
</dbReference>
<dbReference type="InterPro" id="IPR006141">
    <property type="entry name" value="Intein_N"/>
</dbReference>
<organism evidence="2 3">
    <name type="scientific">Labilibaculum antarcticum</name>
    <dbReference type="NCBI Taxonomy" id="1717717"/>
    <lineage>
        <taxon>Bacteria</taxon>
        <taxon>Pseudomonadati</taxon>
        <taxon>Bacteroidota</taxon>
        <taxon>Bacteroidia</taxon>
        <taxon>Marinilabiliales</taxon>
        <taxon>Marinifilaceae</taxon>
        <taxon>Labilibaculum</taxon>
    </lineage>
</organism>
<dbReference type="SMART" id="SM00306">
    <property type="entry name" value="HintN"/>
    <property type="match status" value="1"/>
</dbReference>
<dbReference type="InterPro" id="IPR003652">
    <property type="entry name" value="Ataxin_AXH_dom"/>
</dbReference>
<feature type="domain" description="AXH" evidence="1">
    <location>
        <begin position="244"/>
        <end position="370"/>
    </location>
</feature>
<reference evidence="2 3" key="1">
    <citation type="journal article" date="2018" name="Mar. Genomics">
        <title>Complete genome sequence of Marinifilaceae bacterium strain SPP2, isolated from the Antarctic marine sediment.</title>
        <authorList>
            <person name="Watanabe M."/>
            <person name="Kojima H."/>
            <person name="Fukui M."/>
        </authorList>
    </citation>
    <scope>NUCLEOTIDE SEQUENCE [LARGE SCALE GENOMIC DNA]</scope>
    <source>
        <strain evidence="2 3">SPP2</strain>
    </source>
</reference>